<dbReference type="Pfam" id="PF09019">
    <property type="entry name" value="EcoRII-C"/>
    <property type="match status" value="1"/>
</dbReference>
<sequence length="200" mass="23440">MFSLKTTASREIFCDNLITKFGDYTGEISQYLYQLFLSNTQSRRSRAGKTFEEIIYYLYERLNYSFDSQKRVGKKTSSQYVGGRADSILPGIDQLKKSRDNETSFNYVVIGTMKTTLRERWQEVVEERDNSHIPVIHLLTIDSNISEEKAQHIAGHNIVLVVLSNVKEREFLKRIQNVISFEMYFFTVLPDIFSYWKNNV</sequence>
<proteinExistence type="predicted"/>
<dbReference type="InterPro" id="IPR011335">
    <property type="entry name" value="Restrct_endonuc-II-like"/>
</dbReference>
<comment type="caution">
    <text evidence="2">The sequence shown here is derived from an EMBL/GenBank/DDBJ whole genome shotgun (WGS) entry which is preliminary data.</text>
</comment>
<dbReference type="GO" id="GO:0003677">
    <property type="term" value="F:DNA binding"/>
    <property type="evidence" value="ECO:0007669"/>
    <property type="project" value="InterPro"/>
</dbReference>
<dbReference type="InterPro" id="IPR038365">
    <property type="entry name" value="EcoRII_C_sf"/>
</dbReference>
<organism evidence="2 3">
    <name type="scientific">Candidatus Liberibacter ctenarytainae</name>
    <dbReference type="NCBI Taxonomy" id="2020335"/>
    <lineage>
        <taxon>Bacteria</taxon>
        <taxon>Pseudomonadati</taxon>
        <taxon>Pseudomonadota</taxon>
        <taxon>Alphaproteobacteria</taxon>
        <taxon>Hyphomicrobiales</taxon>
        <taxon>Rhizobiaceae</taxon>
        <taxon>Liberibacter</taxon>
    </lineage>
</organism>
<gene>
    <name evidence="2" type="ORF">EU981_03430</name>
</gene>
<dbReference type="SUPFAM" id="SSF52980">
    <property type="entry name" value="Restriction endonuclease-like"/>
    <property type="match status" value="1"/>
</dbReference>
<feature type="domain" description="Restriction endonuclease type II EcoRII C-terminal" evidence="1">
    <location>
        <begin position="11"/>
        <end position="182"/>
    </location>
</feature>
<accession>A0A937DJ68</accession>
<evidence type="ECO:0000313" key="3">
    <source>
        <dbReference type="Proteomes" id="UP000736856"/>
    </source>
</evidence>
<dbReference type="GO" id="GO:0009036">
    <property type="term" value="F:type II site-specific deoxyribonuclease activity"/>
    <property type="evidence" value="ECO:0007669"/>
    <property type="project" value="InterPro"/>
</dbReference>
<dbReference type="AlphaFoldDB" id="A0A937DJ68"/>
<evidence type="ECO:0000313" key="2">
    <source>
        <dbReference type="EMBL" id="MBL0849116.1"/>
    </source>
</evidence>
<evidence type="ECO:0000259" key="1">
    <source>
        <dbReference type="Pfam" id="PF09019"/>
    </source>
</evidence>
<dbReference type="Gene3D" id="3.40.91.80">
    <property type="match status" value="1"/>
</dbReference>
<protein>
    <recommendedName>
        <fullName evidence="1">Restriction endonuclease type II EcoRII C-terminal domain-containing protein</fullName>
    </recommendedName>
</protein>
<dbReference type="GO" id="GO:0009307">
    <property type="term" value="P:DNA restriction-modification system"/>
    <property type="evidence" value="ECO:0007669"/>
    <property type="project" value="InterPro"/>
</dbReference>
<dbReference type="Proteomes" id="UP000736856">
    <property type="component" value="Unassembled WGS sequence"/>
</dbReference>
<dbReference type="InterPro" id="IPR015109">
    <property type="entry name" value="Restrct_endonuc_II_EcoRII_C"/>
</dbReference>
<dbReference type="EMBL" id="SEOL01000006">
    <property type="protein sequence ID" value="MBL0849116.1"/>
    <property type="molecule type" value="Genomic_DNA"/>
</dbReference>
<reference evidence="2" key="1">
    <citation type="submission" date="2019-02" db="EMBL/GenBank/DDBJ databases">
        <title>A novel Candidatus Liberibacter species associated with the New Zealand native fuchsia psyllid, Ctenarytaina fuchsiae.</title>
        <authorList>
            <person name="Thompson S.M."/>
            <person name="Jorgensen N."/>
            <person name="David C."/>
            <person name="Bulman S.R."/>
            <person name="Smith G.R."/>
        </authorList>
    </citation>
    <scope>NUCLEOTIDE SEQUENCE</scope>
    <source>
        <strain evidence="2">Oxford</strain>
    </source>
</reference>
<name>A0A937DJ68_9HYPH</name>